<organism evidence="2 3">
    <name type="scientific">Sinimarinibacterium thermocellulolyticum</name>
    <dbReference type="NCBI Taxonomy" id="3170016"/>
    <lineage>
        <taxon>Bacteria</taxon>
        <taxon>Pseudomonadati</taxon>
        <taxon>Pseudomonadota</taxon>
        <taxon>Gammaproteobacteria</taxon>
        <taxon>Nevskiales</taxon>
        <taxon>Nevskiaceae</taxon>
        <taxon>Sinimarinibacterium</taxon>
    </lineage>
</organism>
<proteinExistence type="predicted"/>
<sequence>MNRTIALVVLGLITLDFAALTVYALMEHGYVGLFAYQLATPAGWQVLADLVIVCLLAMAWMIADARRSGRTVWPYLLLTVFGGSFGPLLYLLVGLLDSRPDARPVLG</sequence>
<feature type="transmembrane region" description="Helical" evidence="1">
    <location>
        <begin position="75"/>
        <end position="96"/>
    </location>
</feature>
<reference evidence="2 3" key="1">
    <citation type="submission" date="2024-06" db="EMBL/GenBank/DDBJ databases">
        <authorList>
            <person name="Li Z."/>
            <person name="Jiang Y."/>
        </authorList>
    </citation>
    <scope>NUCLEOTIDE SEQUENCE [LARGE SCALE GENOMIC DNA]</scope>
    <source>
        <strain evidence="2 3">HSW-8</strain>
    </source>
</reference>
<keyword evidence="1" id="KW-0812">Transmembrane</keyword>
<evidence type="ECO:0000313" key="2">
    <source>
        <dbReference type="EMBL" id="MES0874720.1"/>
    </source>
</evidence>
<accession>A0ABV2ADB8</accession>
<dbReference type="Pfam" id="PF11196">
    <property type="entry name" value="DUF2834"/>
    <property type="match status" value="1"/>
</dbReference>
<evidence type="ECO:0000313" key="3">
    <source>
        <dbReference type="Proteomes" id="UP001465331"/>
    </source>
</evidence>
<comment type="caution">
    <text evidence="2">The sequence shown here is derived from an EMBL/GenBank/DDBJ whole genome shotgun (WGS) entry which is preliminary data.</text>
</comment>
<feature type="transmembrane region" description="Helical" evidence="1">
    <location>
        <begin position="42"/>
        <end position="63"/>
    </location>
</feature>
<evidence type="ECO:0000256" key="1">
    <source>
        <dbReference type="SAM" id="Phobius"/>
    </source>
</evidence>
<dbReference type="RefSeq" id="WP_352890060.1">
    <property type="nucleotide sequence ID" value="NZ_JBEPIJ010000014.1"/>
</dbReference>
<dbReference type="EMBL" id="JBEPIJ010000014">
    <property type="protein sequence ID" value="MES0874720.1"/>
    <property type="molecule type" value="Genomic_DNA"/>
</dbReference>
<dbReference type="InterPro" id="IPR021362">
    <property type="entry name" value="DUF2834"/>
</dbReference>
<keyword evidence="1" id="KW-1133">Transmembrane helix</keyword>
<dbReference type="Proteomes" id="UP001465331">
    <property type="component" value="Unassembled WGS sequence"/>
</dbReference>
<name>A0ABV2ADB8_9GAMM</name>
<protein>
    <submittedName>
        <fullName evidence="2">DUF2834 domain-containing protein</fullName>
    </submittedName>
</protein>
<gene>
    <name evidence="2" type="ORF">ABSH63_11970</name>
</gene>
<keyword evidence="3" id="KW-1185">Reference proteome</keyword>
<keyword evidence="1" id="KW-0472">Membrane</keyword>